<name>A0A1C6YCY1_PLACE</name>
<gene>
    <name evidence="2" type="ORF">PCHDS_000207300</name>
</gene>
<accession>A0A1C6YCY1</accession>
<protein>
    <submittedName>
        <fullName evidence="2">Uncharacterized protein</fullName>
    </submittedName>
</protein>
<evidence type="ECO:0000256" key="1">
    <source>
        <dbReference type="SAM" id="Phobius"/>
    </source>
</evidence>
<dbReference type="Proteomes" id="UP000507536">
    <property type="component" value="Chromosome 9"/>
</dbReference>
<proteinExistence type="predicted"/>
<keyword evidence="1" id="KW-0472">Membrane</keyword>
<dbReference type="EMBL" id="LT608189">
    <property type="protein sequence ID" value="SCM21166.1"/>
    <property type="molecule type" value="Genomic_DNA"/>
</dbReference>
<sequence>MDYENQIILNSQIQIKNKQEENGIEYEEIGKVGGEENCDPPINWPPKKFGKIVNTTAHQESINGNKNCLEIEKKIINNEFASTDICKENNTTNNDAKKECINDYSNNDNIINDPSFDISIHAINKSLSNVKKYISNLKKIINNYYESDCENLSNDLKSECSSIVKTVSNFGGEFSDEKNCSENIDRTNIELLIQAAINKKKDNKKFTTLDIIDECLSIGEIYNKKNKQKISDIIRNINIAPDKQNLLYSQHSGDINSKFCSVRNVSLLNNKTNIKNSLHINELDFQKCAEDISRSSNIMSTLHTDKSNNNSLNKHGEKNIDMIPDSFNPINYNLSKNKNDLIIEKNTTSILPEYLCTNEKDENCSESTKKHLSCQQSEICENYKITDYLQKIKRFMQIGKGDLSYDNTGMSLKRKKKMETLLKTKKRINYFVLHILLFFSYVIFGFSFIFMKRIIYKIFFDQDL</sequence>
<reference evidence="2 3" key="1">
    <citation type="submission" date="2016-08" db="EMBL/GenBank/DDBJ databases">
        <authorList>
            <consortium name="Pathogen Informatics"/>
        </authorList>
    </citation>
    <scope>NUCLEOTIDE SEQUENCE [LARGE SCALE GENOMIC DNA]</scope>
    <source>
        <strain evidence="2 3">DS</strain>
    </source>
</reference>
<evidence type="ECO:0000313" key="2">
    <source>
        <dbReference type="EMBL" id="SCM21166.1"/>
    </source>
</evidence>
<evidence type="ECO:0000313" key="3">
    <source>
        <dbReference type="Proteomes" id="UP000507536"/>
    </source>
</evidence>
<feature type="transmembrane region" description="Helical" evidence="1">
    <location>
        <begin position="428"/>
        <end position="450"/>
    </location>
</feature>
<dbReference type="AlphaFoldDB" id="A0A1C6YCY1"/>
<keyword evidence="1" id="KW-0812">Transmembrane</keyword>
<organism evidence="2 3">
    <name type="scientific">Plasmodium chabaudi adami</name>
    <dbReference type="NCBI Taxonomy" id="5826"/>
    <lineage>
        <taxon>Eukaryota</taxon>
        <taxon>Sar</taxon>
        <taxon>Alveolata</taxon>
        <taxon>Apicomplexa</taxon>
        <taxon>Aconoidasida</taxon>
        <taxon>Haemosporida</taxon>
        <taxon>Plasmodiidae</taxon>
        <taxon>Plasmodium</taxon>
        <taxon>Plasmodium (Vinckeia)</taxon>
    </lineage>
</organism>
<keyword evidence="1" id="KW-1133">Transmembrane helix</keyword>